<keyword evidence="1" id="KW-0472">Membrane</keyword>
<sequence>MDSMPNPSLAGTEDASEHAPILSLVLAYGAMVPLLAGALASWVLPAPWDAAALRATLAWAGALLCFFSGVRRGLSFRQPGGATLMQVLGTLLFFGLGAASLLSPWPLAAAILVLAGYAIMLVLDPIAARRGEAPRYFARLRPVQLLLPLAGVAALLPKLLG</sequence>
<dbReference type="EMBL" id="JANJOU010000001">
    <property type="protein sequence ID" value="MCR0980591.1"/>
    <property type="molecule type" value="Genomic_DNA"/>
</dbReference>
<dbReference type="RefSeq" id="WP_257714273.1">
    <property type="nucleotide sequence ID" value="NZ_JANJOU010000001.1"/>
</dbReference>
<reference evidence="2 3" key="1">
    <citation type="submission" date="2022-06" db="EMBL/GenBank/DDBJ databases">
        <title>Roseomonas CN29.</title>
        <authorList>
            <person name="Cheng Y."/>
            <person name="He X."/>
        </authorList>
    </citation>
    <scope>NUCLEOTIDE SEQUENCE [LARGE SCALE GENOMIC DNA]</scope>
    <source>
        <strain evidence="2 3">CN29</strain>
    </source>
</reference>
<proteinExistence type="predicted"/>
<evidence type="ECO:0000313" key="3">
    <source>
        <dbReference type="Proteomes" id="UP001524642"/>
    </source>
</evidence>
<evidence type="ECO:0000313" key="2">
    <source>
        <dbReference type="EMBL" id="MCR0980591.1"/>
    </source>
</evidence>
<organism evidence="2 3">
    <name type="scientific">Roseomonas populi</name>
    <dbReference type="NCBI Taxonomy" id="3121582"/>
    <lineage>
        <taxon>Bacteria</taxon>
        <taxon>Pseudomonadati</taxon>
        <taxon>Pseudomonadota</taxon>
        <taxon>Alphaproteobacteria</taxon>
        <taxon>Acetobacterales</taxon>
        <taxon>Roseomonadaceae</taxon>
        <taxon>Roseomonas</taxon>
    </lineage>
</organism>
<evidence type="ECO:0000256" key="1">
    <source>
        <dbReference type="SAM" id="Phobius"/>
    </source>
</evidence>
<comment type="caution">
    <text evidence="2">The sequence shown here is derived from an EMBL/GenBank/DDBJ whole genome shotgun (WGS) entry which is preliminary data.</text>
</comment>
<dbReference type="Proteomes" id="UP001524642">
    <property type="component" value="Unassembled WGS sequence"/>
</dbReference>
<keyword evidence="3" id="KW-1185">Reference proteome</keyword>
<protein>
    <submittedName>
        <fullName evidence="2">DUF3429 domain-containing protein</fullName>
    </submittedName>
</protein>
<keyword evidence="1" id="KW-1133">Transmembrane helix</keyword>
<feature type="transmembrane region" description="Helical" evidence="1">
    <location>
        <begin position="107"/>
        <end position="128"/>
    </location>
</feature>
<name>A0ABT1WXL8_9PROT</name>
<accession>A0ABT1WXL8</accession>
<keyword evidence="1" id="KW-0812">Transmembrane</keyword>
<feature type="transmembrane region" description="Helical" evidence="1">
    <location>
        <begin position="50"/>
        <end position="70"/>
    </location>
</feature>
<feature type="transmembrane region" description="Helical" evidence="1">
    <location>
        <begin position="21"/>
        <end position="44"/>
    </location>
</feature>
<feature type="transmembrane region" description="Helical" evidence="1">
    <location>
        <begin position="82"/>
        <end position="101"/>
    </location>
</feature>
<gene>
    <name evidence="2" type="ORF">NRP21_00830</name>
</gene>